<keyword evidence="3" id="KW-1185">Reference proteome</keyword>
<protein>
    <submittedName>
        <fullName evidence="2">Uncharacterized protein</fullName>
    </submittedName>
</protein>
<feature type="compositionally biased region" description="Basic residues" evidence="1">
    <location>
        <begin position="1019"/>
        <end position="1032"/>
    </location>
</feature>
<proteinExistence type="predicted"/>
<reference evidence="2 3" key="1">
    <citation type="submission" date="2023-02" db="EMBL/GenBank/DDBJ databases">
        <title>LHISI_Scaffold_Assembly.</title>
        <authorList>
            <person name="Stuart O.P."/>
            <person name="Cleave R."/>
            <person name="Magrath M.J.L."/>
            <person name="Mikheyev A.S."/>
        </authorList>
    </citation>
    <scope>NUCLEOTIDE SEQUENCE [LARGE SCALE GENOMIC DNA]</scope>
    <source>
        <strain evidence="2">Daus_M_001</strain>
        <tissue evidence="2">Leg muscle</tissue>
    </source>
</reference>
<gene>
    <name evidence="2" type="ORF">PR048_022709</name>
</gene>
<evidence type="ECO:0000313" key="3">
    <source>
        <dbReference type="Proteomes" id="UP001159363"/>
    </source>
</evidence>
<sequence>MHTTPCSSVPLPVACGELLQARQLTPQASGARHWLVVNCCKAARWLLAPAACTDNVQHRASTSLPCNSSPQALGARHWLVVNCCKAARWLLAPAACTDNVQHRASTSLPCNSSPQALGARHWLVVNCCKDADYTQFPYAARWLLAPAACTDSVQHRASTSLPCNTSEHTTDDYVLRPKFSFSARRDASLASLLLHADGHTTLVFRSLDVVRTWMTTKDHHTKTQTQDNTCTYLLSGRLANKAVVGRGADLRTSVRHAAILLACSVRLYKKLIHFTLAVNCLYYAAMHVEMDLIVPSLFHTHARTHTSDPDWFLSQQADPVPNLCAPNQTAKHCLLCLTIDHDAICVTMFISLQQVLKELPSSKNTLESPLNSLAASNVTLLLSKTNKYIIALQHIEIVVDHYDDSRVASYPFPDWLREALGTDWPLRAAQVSVIGLAAGWRAACRALIGDPRSHILLASADINLAKGRLGICRWREGNHVTLLALYTYTHHTDNIALLYRAARLTFFRQVICMCDTALAQPHLAAVATELNNLFPSCSSDVLSRFARHLICTVQRYDGNTARLARRSDEALGVRVSVAPPDEYAGVRTCSMPGGDGEEGVTRTNQRASGAHIKGTVYGQLATWCCCKCTTPVRGWQPLQSRRDFLQTSPRTPDVISFSLECASTHRRRHVTSSIRRPRSAYLQLVQAIPWKLVSIDICATLHINYSTLNKTLTSDGCVTVQGQNLEELCYTGDELCECGEQHGRSGCQILTLTSNLARLLSPLYTGASAVCSLAVAPHLTVKGIAMRFLASLILAQRRENGAPPECEGGCRYPRKSAYQRHRPHDSHLRKHGWSFIIVELGVGMTIPGVAIQIMIITACLIVYEYYWAGHSGALFRPFIFNVGFASAHTRIASLPSECVLLKPCLYDNSARHPVKHTDHTKSQIIDIDLLSEPSSYDGNTARLARRSDEALEVRVSVARIASSLLHLGLVGPGVQTILKAIPIAVNMEFSRPSPPSALTHSRLHSSVSHSLVHSSHEHLTRRRPAISSRRPHLTSLAHTRQAASVKDCRPLGCGSASQSHQNILALSLNVSETLAGERRSVTPASLAAVGIHGIPRRRADSHERIVPGREEGEVGLRLRRGAAESAPVAAPDVVKNNEHVFFCMGLFLLELRTSFAKTAKRGTNVSFSCSSFPVYLGTFRSHVLLSPVILNRTQTKWRVSVLRTRPFVLREYVYVDALGRLDVMFYYPGSASLDHMGFYGYHWIAFETLVRTVYDFCISTWLFDEYRPILYPAKRTQNCGNTRFLAANEAVVVQWLDYSPPTKANLVRFLAGSPPHFRILCRTMPLVGEFSRDLPFPPPLHSGAAPYSPRFTLIDCPDLHHIYEIFGGFLNMSCITNCIEGKSSLICTCEVAASKTSRVAVLYSGKYIVVAAPGTAEIWAAVIIEVFTADEGEARWQWSSDGMQGRGIRQIHEKIRRPTASSGTKCGNPGATLPGIEPDSERRGDTGTRYKYAIAATCRALPCSRRATCTYGTFSGSHWTTGLIPAFHWLKPLGPVCMFQPYEQEAPFFARRHTMCQLTCARFYASDRIPRSQEDAPSPTYLQRSFDVVDDRLREEIIRLQELRLFLTSGPTERLLGDLQFPPPVHSLQSPSSALETSLLRATQICSLTCTPVERLACRDCEASVREPRATRTTPGFLTVLLKAGGYYSDKAFLEMSLRERTEGCDVADGYSAEIKMRSVGVDVHPCATPYLCRNAPAQGCHVTTAEESYQLLTDSFALPGIVYRLGAAKFKLEIPC</sequence>
<evidence type="ECO:0000256" key="1">
    <source>
        <dbReference type="SAM" id="MobiDB-lite"/>
    </source>
</evidence>
<feature type="region of interest" description="Disordered" evidence="1">
    <location>
        <begin position="1010"/>
        <end position="1037"/>
    </location>
</feature>
<evidence type="ECO:0000313" key="2">
    <source>
        <dbReference type="EMBL" id="KAJ8874820.1"/>
    </source>
</evidence>
<comment type="caution">
    <text evidence="2">The sequence shown here is derived from an EMBL/GenBank/DDBJ whole genome shotgun (WGS) entry which is preliminary data.</text>
</comment>
<accession>A0ABQ9GS17</accession>
<organism evidence="2 3">
    <name type="scientific">Dryococelus australis</name>
    <dbReference type="NCBI Taxonomy" id="614101"/>
    <lineage>
        <taxon>Eukaryota</taxon>
        <taxon>Metazoa</taxon>
        <taxon>Ecdysozoa</taxon>
        <taxon>Arthropoda</taxon>
        <taxon>Hexapoda</taxon>
        <taxon>Insecta</taxon>
        <taxon>Pterygota</taxon>
        <taxon>Neoptera</taxon>
        <taxon>Polyneoptera</taxon>
        <taxon>Phasmatodea</taxon>
        <taxon>Verophasmatodea</taxon>
        <taxon>Anareolatae</taxon>
        <taxon>Phasmatidae</taxon>
        <taxon>Eurycanthinae</taxon>
        <taxon>Dryococelus</taxon>
    </lineage>
</organism>
<dbReference type="EMBL" id="JARBHB010000009">
    <property type="protein sequence ID" value="KAJ8874820.1"/>
    <property type="molecule type" value="Genomic_DNA"/>
</dbReference>
<dbReference type="Proteomes" id="UP001159363">
    <property type="component" value="Chromosome 8"/>
</dbReference>
<name>A0ABQ9GS17_9NEOP</name>
<feature type="region of interest" description="Disordered" evidence="1">
    <location>
        <begin position="1459"/>
        <end position="1484"/>
    </location>
</feature>